<accession>A0ABU2YCW6</accession>
<dbReference type="EMBL" id="JAVRHZ010000004">
    <property type="protein sequence ID" value="MDT0556029.1"/>
    <property type="molecule type" value="Genomic_DNA"/>
</dbReference>
<dbReference type="RefSeq" id="WP_311332983.1">
    <property type="nucleotide sequence ID" value="NZ_JAVRHZ010000004.1"/>
</dbReference>
<reference evidence="2 3" key="1">
    <citation type="submission" date="2023-09" db="EMBL/GenBank/DDBJ databases">
        <authorList>
            <person name="Rey-Velasco X."/>
        </authorList>
    </citation>
    <scope>NUCLEOTIDE SEQUENCE [LARGE SCALE GENOMIC DNA]</scope>
    <source>
        <strain evidence="2 3">W242</strain>
    </source>
</reference>
<dbReference type="PANTHER" id="PTHR22916">
    <property type="entry name" value="GLYCOSYLTRANSFERASE"/>
    <property type="match status" value="1"/>
</dbReference>
<feature type="domain" description="Glycosyltransferase 2-like" evidence="1">
    <location>
        <begin position="3"/>
        <end position="165"/>
    </location>
</feature>
<dbReference type="GO" id="GO:0016757">
    <property type="term" value="F:glycosyltransferase activity"/>
    <property type="evidence" value="ECO:0007669"/>
    <property type="project" value="UniProtKB-KW"/>
</dbReference>
<evidence type="ECO:0000313" key="3">
    <source>
        <dbReference type="Proteomes" id="UP001254488"/>
    </source>
</evidence>
<dbReference type="Proteomes" id="UP001254488">
    <property type="component" value="Unassembled WGS sequence"/>
</dbReference>
<comment type="caution">
    <text evidence="2">The sequence shown here is derived from an EMBL/GenBank/DDBJ whole genome shotgun (WGS) entry which is preliminary data.</text>
</comment>
<sequence>MVSIIVPNYNHEPYLRQRLDTIFNQTFIDFEVILLDDCSTDNSVAILAEYSNKPQVSHFIVNKINSGSPFKQWRKGIELSKYDYIWIAESDDYNETTFLENLIPYFNINVGIVFSSLTIVEKNKSTLYEALKIGEHNGKELLRSKMITGNLFVNANCVVFNKKFLDNKHLRKIENFTICGDWFLWNQILIKSNVYFVKEPLSYYRKHQKATTEDLYNNQTFYKEAIINSKLLINKLGDYYHYNQRAISFYNRLIKVSEMNQLKKDSLVTLVENTFKTNRIKNILRRFWRKLNPIKELK</sequence>
<dbReference type="Gene3D" id="3.90.550.10">
    <property type="entry name" value="Spore Coat Polysaccharide Biosynthesis Protein SpsA, Chain A"/>
    <property type="match status" value="1"/>
</dbReference>
<evidence type="ECO:0000259" key="1">
    <source>
        <dbReference type="Pfam" id="PF00535"/>
    </source>
</evidence>
<dbReference type="InterPro" id="IPR029044">
    <property type="entry name" value="Nucleotide-diphossugar_trans"/>
</dbReference>
<dbReference type="SUPFAM" id="SSF53448">
    <property type="entry name" value="Nucleotide-diphospho-sugar transferases"/>
    <property type="match status" value="1"/>
</dbReference>
<organism evidence="2 3">
    <name type="scientific">Patiriisocius hiemis</name>
    <dbReference type="NCBI Taxonomy" id="3075604"/>
    <lineage>
        <taxon>Bacteria</taxon>
        <taxon>Pseudomonadati</taxon>
        <taxon>Bacteroidota</taxon>
        <taxon>Flavobacteriia</taxon>
        <taxon>Flavobacteriales</taxon>
        <taxon>Flavobacteriaceae</taxon>
        <taxon>Patiriisocius</taxon>
    </lineage>
</organism>
<dbReference type="EC" id="2.4.-.-" evidence="2"/>
<evidence type="ECO:0000313" key="2">
    <source>
        <dbReference type="EMBL" id="MDT0556029.1"/>
    </source>
</evidence>
<proteinExistence type="predicted"/>
<name>A0ABU2YCW6_9FLAO</name>
<protein>
    <submittedName>
        <fullName evidence="2">Glycosyltransferase family 2 protein</fullName>
        <ecNumber evidence="2">2.4.-.-</ecNumber>
    </submittedName>
</protein>
<dbReference type="Pfam" id="PF00535">
    <property type="entry name" value="Glycos_transf_2"/>
    <property type="match status" value="1"/>
</dbReference>
<dbReference type="PANTHER" id="PTHR22916:SF3">
    <property type="entry name" value="UDP-GLCNAC:BETAGAL BETA-1,3-N-ACETYLGLUCOSAMINYLTRANSFERASE-LIKE PROTEIN 1"/>
    <property type="match status" value="1"/>
</dbReference>
<keyword evidence="3" id="KW-1185">Reference proteome</keyword>
<gene>
    <name evidence="2" type="ORF">RM538_08440</name>
</gene>
<keyword evidence="2" id="KW-0328">Glycosyltransferase</keyword>
<keyword evidence="2" id="KW-0808">Transferase</keyword>
<dbReference type="InterPro" id="IPR001173">
    <property type="entry name" value="Glyco_trans_2-like"/>
</dbReference>